<feature type="domain" description="Beta-lactamase-related" evidence="2">
    <location>
        <begin position="14"/>
        <end position="365"/>
    </location>
</feature>
<protein>
    <submittedName>
        <fullName evidence="3">CubicO group peptidase (Beta-lactamase class C family)</fullName>
    </submittedName>
</protein>
<evidence type="ECO:0000256" key="1">
    <source>
        <dbReference type="SAM" id="MobiDB-lite"/>
    </source>
</evidence>
<comment type="caution">
    <text evidence="3">The sequence shown here is derived from an EMBL/GenBank/DDBJ whole genome shotgun (WGS) entry which is preliminary data.</text>
</comment>
<feature type="compositionally biased region" description="Basic and acidic residues" evidence="1">
    <location>
        <begin position="241"/>
        <end position="251"/>
    </location>
</feature>
<organism evidence="3 4">
    <name type="scientific">Saccharopolyspora phatthalungensis</name>
    <dbReference type="NCBI Taxonomy" id="664693"/>
    <lineage>
        <taxon>Bacteria</taxon>
        <taxon>Bacillati</taxon>
        <taxon>Actinomycetota</taxon>
        <taxon>Actinomycetes</taxon>
        <taxon>Pseudonocardiales</taxon>
        <taxon>Pseudonocardiaceae</taxon>
        <taxon>Saccharopolyspora</taxon>
    </lineage>
</organism>
<keyword evidence="4" id="KW-1185">Reference proteome</keyword>
<gene>
    <name evidence="3" type="ORF">BJ970_002101</name>
</gene>
<accession>A0A840Q3K7</accession>
<evidence type="ECO:0000259" key="2">
    <source>
        <dbReference type="Pfam" id="PF00144"/>
    </source>
</evidence>
<dbReference type="PANTHER" id="PTHR43283">
    <property type="entry name" value="BETA-LACTAMASE-RELATED"/>
    <property type="match status" value="1"/>
</dbReference>
<sequence length="388" mass="42080">MGFSKARLARMHDVMTGYVARGAMPGLVTLVSRQGETQIEAFGTQAVGGAEPMRRGTIFRIASMTKPITAVASLILVEECLLRLDDPVDGLLPELADRRVLARVDGPLDETVPANRPITLRDLLTFRFGLGYVPGEPPVFQAMAEAGLAPGPNNPDLSVDEWMRRLGDLPLAYQPGEQWLYHTGSDVLGVLIERATGRPFADFLRERIFEPLGMRDTGFHVPADQLHRLAPSYQAGPSGELELRDDPRDSAPKFPSGGGGLVSTVDDYLRFYRMLLAKGTSGQERILSRPAVELMVADQLTAQQKIHAQPILGADAGWGFGLAVVVRRVDLTTTPGQFGWAGGLGTTAFADPAEDLIGIMLTQRAMDSATPPAHFADFRTTTYQALDD</sequence>
<dbReference type="RefSeq" id="WP_312864192.1">
    <property type="nucleotide sequence ID" value="NZ_JACHIW010000001.1"/>
</dbReference>
<dbReference type="InterPro" id="IPR012338">
    <property type="entry name" value="Beta-lactam/transpept-like"/>
</dbReference>
<dbReference type="SUPFAM" id="SSF56601">
    <property type="entry name" value="beta-lactamase/transpeptidase-like"/>
    <property type="match status" value="1"/>
</dbReference>
<dbReference type="Pfam" id="PF00144">
    <property type="entry name" value="Beta-lactamase"/>
    <property type="match status" value="1"/>
</dbReference>
<name>A0A840Q3K7_9PSEU</name>
<dbReference type="InterPro" id="IPR001466">
    <property type="entry name" value="Beta-lactam-related"/>
</dbReference>
<dbReference type="Gene3D" id="3.40.710.10">
    <property type="entry name" value="DD-peptidase/beta-lactamase superfamily"/>
    <property type="match status" value="1"/>
</dbReference>
<dbReference type="InterPro" id="IPR050789">
    <property type="entry name" value="Diverse_Enzym_Activities"/>
</dbReference>
<evidence type="ECO:0000313" key="3">
    <source>
        <dbReference type="EMBL" id="MBB5154567.1"/>
    </source>
</evidence>
<proteinExistence type="predicted"/>
<dbReference type="AlphaFoldDB" id="A0A840Q3K7"/>
<dbReference type="PANTHER" id="PTHR43283:SF3">
    <property type="entry name" value="BETA-LACTAMASE FAMILY PROTEIN (AFU_ORTHOLOGUE AFUA_5G07500)"/>
    <property type="match status" value="1"/>
</dbReference>
<dbReference type="Proteomes" id="UP000584374">
    <property type="component" value="Unassembled WGS sequence"/>
</dbReference>
<dbReference type="EMBL" id="JACHIW010000001">
    <property type="protein sequence ID" value="MBB5154567.1"/>
    <property type="molecule type" value="Genomic_DNA"/>
</dbReference>
<feature type="region of interest" description="Disordered" evidence="1">
    <location>
        <begin position="234"/>
        <end position="258"/>
    </location>
</feature>
<evidence type="ECO:0000313" key="4">
    <source>
        <dbReference type="Proteomes" id="UP000584374"/>
    </source>
</evidence>
<reference evidence="3 4" key="1">
    <citation type="submission" date="2020-08" db="EMBL/GenBank/DDBJ databases">
        <title>Sequencing the genomes of 1000 actinobacteria strains.</title>
        <authorList>
            <person name="Klenk H.-P."/>
        </authorList>
    </citation>
    <scope>NUCLEOTIDE SEQUENCE [LARGE SCALE GENOMIC DNA]</scope>
    <source>
        <strain evidence="3 4">DSM 45584</strain>
    </source>
</reference>